<feature type="zinc finger region" description="FLZ-type" evidence="4">
    <location>
        <begin position="230"/>
        <end position="274"/>
    </location>
</feature>
<keyword evidence="2" id="KW-0479">Metal-binding</keyword>
<feature type="domain" description="FLZ-type" evidence="6">
    <location>
        <begin position="230"/>
        <end position="274"/>
    </location>
</feature>
<protein>
    <submittedName>
        <fullName evidence="7">Protein MARD1</fullName>
    </submittedName>
</protein>
<dbReference type="InterPro" id="IPR007650">
    <property type="entry name" value="Zf-FLZ_dom"/>
</dbReference>
<dbReference type="AlphaFoldDB" id="A0A445FGZ8"/>
<dbReference type="Pfam" id="PF04570">
    <property type="entry name" value="zf-FLZ"/>
    <property type="match status" value="1"/>
</dbReference>
<dbReference type="Gramene" id="XM_028363108.1">
    <property type="protein sequence ID" value="XP_028218909.1"/>
    <property type="gene ID" value="LOC114400592"/>
</dbReference>
<reference evidence="7 8" key="1">
    <citation type="submission" date="2018-09" db="EMBL/GenBank/DDBJ databases">
        <title>A high-quality reference genome of wild soybean provides a powerful tool to mine soybean genomes.</title>
        <authorList>
            <person name="Xie M."/>
            <person name="Chung C.Y.L."/>
            <person name="Li M.-W."/>
            <person name="Wong F.-L."/>
            <person name="Chan T.-F."/>
            <person name="Lam H.-M."/>
        </authorList>
    </citation>
    <scope>NUCLEOTIDE SEQUENCE [LARGE SCALE GENOMIC DNA]</scope>
    <source>
        <strain evidence="8">cv. W05</strain>
        <tissue evidence="7">Hypocotyl of etiolated seedlings</tissue>
    </source>
</reference>
<dbReference type="InterPro" id="IPR044593">
    <property type="entry name" value="FLZ8/MARD1"/>
</dbReference>
<dbReference type="PROSITE" id="PS51795">
    <property type="entry name" value="ZF_FLZ"/>
    <property type="match status" value="1"/>
</dbReference>
<feature type="region of interest" description="Disordered" evidence="5">
    <location>
        <begin position="1"/>
        <end position="28"/>
    </location>
</feature>
<evidence type="ECO:0000259" key="6">
    <source>
        <dbReference type="PROSITE" id="PS51795"/>
    </source>
</evidence>
<evidence type="ECO:0000256" key="3">
    <source>
        <dbReference type="ARBA" id="ARBA00022771"/>
    </source>
</evidence>
<dbReference type="PANTHER" id="PTHR46443:SF3">
    <property type="entry name" value="PROTEIN MARD1"/>
    <property type="match status" value="1"/>
</dbReference>
<evidence type="ECO:0000256" key="1">
    <source>
        <dbReference type="ARBA" id="ARBA00009374"/>
    </source>
</evidence>
<evidence type="ECO:0000256" key="5">
    <source>
        <dbReference type="SAM" id="MobiDB-lite"/>
    </source>
</evidence>
<dbReference type="GO" id="GO:0008270">
    <property type="term" value="F:zinc ion binding"/>
    <property type="evidence" value="ECO:0007669"/>
    <property type="project" value="UniProtKB-KW"/>
</dbReference>
<keyword evidence="3" id="KW-0862">Zinc</keyword>
<evidence type="ECO:0000313" key="8">
    <source>
        <dbReference type="Proteomes" id="UP000289340"/>
    </source>
</evidence>
<comment type="similarity">
    <text evidence="1">Belongs to the FLZ family.</text>
</comment>
<keyword evidence="8" id="KW-1185">Reference proteome</keyword>
<keyword evidence="3" id="KW-0863">Zinc-finger</keyword>
<dbReference type="EMBL" id="QZWG01000019">
    <property type="protein sequence ID" value="RZB48142.1"/>
    <property type="molecule type" value="Genomic_DNA"/>
</dbReference>
<sequence length="283" mass="31164">MLLRNRSRAVTKPGLMADHGTQNSPNQNYAKTIPSLFGSPKFRDFTNKCLSSGTEALRSPTSILDARALSPFAFGNPFSTLPNKTSSPNRTSWDKPDSKGIGLALVGALKDDDNPICHNSEPKKGNVLLRVRIPFESQFQTCVDDFGIAKTNGSKNSSGSGICSKDCCDSPRSGGVLSWSAMELSEEYTCVISHGPIPKATHIFNNCIMVETYYSLPPKQNSHSAATSGNFLSFCYTCKKHLDQTKDIFIYRGEKAFCSRECRHREMMLDGIENLEFESNGYS</sequence>
<evidence type="ECO:0000313" key="7">
    <source>
        <dbReference type="EMBL" id="RZB48142.1"/>
    </source>
</evidence>
<name>A0A445FGZ8_GLYSO</name>
<evidence type="ECO:0000256" key="4">
    <source>
        <dbReference type="PROSITE-ProRule" id="PRU01131"/>
    </source>
</evidence>
<gene>
    <name evidence="7" type="ORF">D0Y65_051613</name>
</gene>
<proteinExistence type="inferred from homology"/>
<organism evidence="7 8">
    <name type="scientific">Glycine soja</name>
    <name type="common">Wild soybean</name>
    <dbReference type="NCBI Taxonomy" id="3848"/>
    <lineage>
        <taxon>Eukaryota</taxon>
        <taxon>Viridiplantae</taxon>
        <taxon>Streptophyta</taxon>
        <taxon>Embryophyta</taxon>
        <taxon>Tracheophyta</taxon>
        <taxon>Spermatophyta</taxon>
        <taxon>Magnoliopsida</taxon>
        <taxon>eudicotyledons</taxon>
        <taxon>Gunneridae</taxon>
        <taxon>Pentapetalae</taxon>
        <taxon>rosids</taxon>
        <taxon>fabids</taxon>
        <taxon>Fabales</taxon>
        <taxon>Fabaceae</taxon>
        <taxon>Papilionoideae</taxon>
        <taxon>50 kb inversion clade</taxon>
        <taxon>NPAAA clade</taxon>
        <taxon>indigoferoid/millettioid clade</taxon>
        <taxon>Phaseoleae</taxon>
        <taxon>Glycine</taxon>
        <taxon>Glycine subgen. Soja</taxon>
    </lineage>
</organism>
<evidence type="ECO:0000256" key="2">
    <source>
        <dbReference type="ARBA" id="ARBA00022723"/>
    </source>
</evidence>
<comment type="caution">
    <text evidence="7">The sequence shown here is derived from an EMBL/GenBank/DDBJ whole genome shotgun (WGS) entry which is preliminary data.</text>
</comment>
<dbReference type="Proteomes" id="UP000289340">
    <property type="component" value="Chromosome 19"/>
</dbReference>
<accession>A0A445FGZ8</accession>
<dbReference type="PANTHER" id="PTHR46443">
    <property type="entry name" value="FCS-LIKE ZINC FINGER 8"/>
    <property type="match status" value="1"/>
</dbReference>